<dbReference type="Pfam" id="PF13556">
    <property type="entry name" value="HTH_30"/>
    <property type="match status" value="1"/>
</dbReference>
<dbReference type="InterPro" id="IPR042070">
    <property type="entry name" value="PucR_C-HTH_sf"/>
</dbReference>
<proteinExistence type="predicted"/>
<dbReference type="Proteomes" id="UP000286931">
    <property type="component" value="Unassembled WGS sequence"/>
</dbReference>
<reference evidence="2 3" key="1">
    <citation type="submission" date="2018-12" db="EMBL/GenBank/DDBJ databases">
        <title>Draft genome sequence of Embleya hyalina NBRC 13850T.</title>
        <authorList>
            <person name="Komaki H."/>
            <person name="Hosoyama A."/>
            <person name="Kimura A."/>
            <person name="Ichikawa N."/>
            <person name="Tamura T."/>
        </authorList>
    </citation>
    <scope>NUCLEOTIDE SEQUENCE [LARGE SCALE GENOMIC DNA]</scope>
    <source>
        <strain evidence="2 3">NBRC 13850</strain>
    </source>
</reference>
<dbReference type="Gene3D" id="1.10.10.2840">
    <property type="entry name" value="PucR C-terminal helix-turn-helix domain"/>
    <property type="match status" value="1"/>
</dbReference>
<sequence length="399" mass="43485">MVVNVLQEIVDRLSESLRRAVAVDDPDLRLMVCSSHFDDADDARLNALLTREATAGQKAHVAACGVHKWRGAAVIPADPAVGLAYDRWCVPLRSRFETLGYLWITLPDGEPPTAQAQELVVEFCETLEHILFRHVHDVKAIDEEIESALLGLLDPVPAGRESAARELHDLGMFNRVRAFVAFAVAVPEDWAPWGGTSPQDILAFALWRALPTLMTDAYSFAPTVPESFALIGYRNTPPRDELQAIAAGVARELHAYDARFAEHSFVGVGAPVDALQDSVHSYEQALVAIGIGRAEQSRVTVWQDHPVAAALATYLAPRPEPHLVPTQFARLSGMGADTLAFLRAHLAHAGNATDTAAALGVHRATIYARVRKLQEVTGLDLDDGRTRLAVHAWLTVSHP</sequence>
<accession>A0A401Z4P5</accession>
<dbReference type="PANTHER" id="PTHR33744:SF17">
    <property type="entry name" value="CONSERVED PROTEIN"/>
    <property type="match status" value="1"/>
</dbReference>
<evidence type="ECO:0000313" key="3">
    <source>
        <dbReference type="Proteomes" id="UP000286931"/>
    </source>
</evidence>
<dbReference type="InterPro" id="IPR025736">
    <property type="entry name" value="PucR_C-HTH_dom"/>
</dbReference>
<name>A0A401Z4P5_9ACTN</name>
<dbReference type="EMBL" id="BIFH01000053">
    <property type="protein sequence ID" value="GCE01819.1"/>
    <property type="molecule type" value="Genomic_DNA"/>
</dbReference>
<organism evidence="2 3">
    <name type="scientific">Embleya hyalina</name>
    <dbReference type="NCBI Taxonomy" id="516124"/>
    <lineage>
        <taxon>Bacteria</taxon>
        <taxon>Bacillati</taxon>
        <taxon>Actinomycetota</taxon>
        <taxon>Actinomycetes</taxon>
        <taxon>Kitasatosporales</taxon>
        <taxon>Streptomycetaceae</taxon>
        <taxon>Embleya</taxon>
    </lineage>
</organism>
<dbReference type="PANTHER" id="PTHR33744">
    <property type="entry name" value="CARBOHYDRATE DIACID REGULATOR"/>
    <property type="match status" value="1"/>
</dbReference>
<gene>
    <name evidence="2" type="ORF">EHYA_09593</name>
</gene>
<evidence type="ECO:0000259" key="1">
    <source>
        <dbReference type="Pfam" id="PF13556"/>
    </source>
</evidence>
<feature type="domain" description="PucR C-terminal helix-turn-helix" evidence="1">
    <location>
        <begin position="339"/>
        <end position="394"/>
    </location>
</feature>
<evidence type="ECO:0000313" key="2">
    <source>
        <dbReference type="EMBL" id="GCE01819.1"/>
    </source>
</evidence>
<keyword evidence="3" id="KW-1185">Reference proteome</keyword>
<protein>
    <submittedName>
        <fullName evidence="2">Transcriptional regulator</fullName>
    </submittedName>
</protein>
<dbReference type="AlphaFoldDB" id="A0A401Z4P5"/>
<dbReference type="InterPro" id="IPR051448">
    <property type="entry name" value="CdaR-like_regulators"/>
</dbReference>
<comment type="caution">
    <text evidence="2">The sequence shown here is derived from an EMBL/GenBank/DDBJ whole genome shotgun (WGS) entry which is preliminary data.</text>
</comment>